<organism evidence="1 2">
    <name type="scientific">Suillus luteus UH-Slu-Lm8-n1</name>
    <dbReference type="NCBI Taxonomy" id="930992"/>
    <lineage>
        <taxon>Eukaryota</taxon>
        <taxon>Fungi</taxon>
        <taxon>Dikarya</taxon>
        <taxon>Basidiomycota</taxon>
        <taxon>Agaricomycotina</taxon>
        <taxon>Agaricomycetes</taxon>
        <taxon>Agaricomycetidae</taxon>
        <taxon>Boletales</taxon>
        <taxon>Suillineae</taxon>
        <taxon>Suillaceae</taxon>
        <taxon>Suillus</taxon>
    </lineage>
</organism>
<gene>
    <name evidence="1" type="ORF">CY34DRAFT_803220</name>
</gene>
<reference evidence="2" key="2">
    <citation type="submission" date="2015-01" db="EMBL/GenBank/DDBJ databases">
        <title>Evolutionary Origins and Diversification of the Mycorrhizal Mutualists.</title>
        <authorList>
            <consortium name="DOE Joint Genome Institute"/>
            <consortium name="Mycorrhizal Genomics Consortium"/>
            <person name="Kohler A."/>
            <person name="Kuo A."/>
            <person name="Nagy L.G."/>
            <person name="Floudas D."/>
            <person name="Copeland A."/>
            <person name="Barry K.W."/>
            <person name="Cichocki N."/>
            <person name="Veneault-Fourrey C."/>
            <person name="LaButti K."/>
            <person name="Lindquist E.A."/>
            <person name="Lipzen A."/>
            <person name="Lundell T."/>
            <person name="Morin E."/>
            <person name="Murat C."/>
            <person name="Riley R."/>
            <person name="Ohm R."/>
            <person name="Sun H."/>
            <person name="Tunlid A."/>
            <person name="Henrissat B."/>
            <person name="Grigoriev I.V."/>
            <person name="Hibbett D.S."/>
            <person name="Martin F."/>
        </authorList>
    </citation>
    <scope>NUCLEOTIDE SEQUENCE [LARGE SCALE GENOMIC DNA]</scope>
    <source>
        <strain evidence="2">UH-Slu-Lm8-n1</strain>
    </source>
</reference>
<protein>
    <submittedName>
        <fullName evidence="1">Uncharacterized protein</fullName>
    </submittedName>
</protein>
<dbReference type="EMBL" id="KN835200">
    <property type="protein sequence ID" value="KIK43983.1"/>
    <property type="molecule type" value="Genomic_DNA"/>
</dbReference>
<dbReference type="Proteomes" id="UP000054485">
    <property type="component" value="Unassembled WGS sequence"/>
</dbReference>
<name>A0A0D0BL64_9AGAM</name>
<dbReference type="AlphaFoldDB" id="A0A0D0BL64"/>
<dbReference type="InParanoid" id="A0A0D0BL64"/>
<evidence type="ECO:0000313" key="2">
    <source>
        <dbReference type="Proteomes" id="UP000054485"/>
    </source>
</evidence>
<accession>A0A0D0BL64</accession>
<reference evidence="1 2" key="1">
    <citation type="submission" date="2014-04" db="EMBL/GenBank/DDBJ databases">
        <authorList>
            <consortium name="DOE Joint Genome Institute"/>
            <person name="Kuo A."/>
            <person name="Ruytinx J."/>
            <person name="Rineau F."/>
            <person name="Colpaert J."/>
            <person name="Kohler A."/>
            <person name="Nagy L.G."/>
            <person name="Floudas D."/>
            <person name="Copeland A."/>
            <person name="Barry K.W."/>
            <person name="Cichocki N."/>
            <person name="Veneault-Fourrey C."/>
            <person name="LaButti K."/>
            <person name="Lindquist E.A."/>
            <person name="Lipzen A."/>
            <person name="Lundell T."/>
            <person name="Morin E."/>
            <person name="Murat C."/>
            <person name="Sun H."/>
            <person name="Tunlid A."/>
            <person name="Henrissat B."/>
            <person name="Grigoriev I.V."/>
            <person name="Hibbett D.S."/>
            <person name="Martin F."/>
            <person name="Nordberg H.P."/>
            <person name="Cantor M.N."/>
            <person name="Hua S.X."/>
        </authorList>
    </citation>
    <scope>NUCLEOTIDE SEQUENCE [LARGE SCALE GENOMIC DNA]</scope>
    <source>
        <strain evidence="1 2">UH-Slu-Lm8-n1</strain>
    </source>
</reference>
<proteinExistence type="predicted"/>
<keyword evidence="2" id="KW-1185">Reference proteome</keyword>
<evidence type="ECO:0000313" key="1">
    <source>
        <dbReference type="EMBL" id="KIK43983.1"/>
    </source>
</evidence>
<sequence length="58" mass="6707">MHTGRTWPTSTTRYRLVRGRDVSRAQFAVISQVDWLRLRSSLELVRLTDAVISALLSY</sequence>
<dbReference type="HOGENOM" id="CLU_2980672_0_0_1"/>